<reference evidence="3 4" key="1">
    <citation type="submission" date="2024-04" db="EMBL/GenBank/DDBJ databases">
        <title>whole genome sequencing of Lutimonas vermicola strain IMCC1616.</title>
        <authorList>
            <person name="Bae S.S."/>
        </authorList>
    </citation>
    <scope>NUCLEOTIDE SEQUENCE [LARGE SCALE GENOMIC DNA]</scope>
    <source>
        <strain evidence="3 4">IMCC1616</strain>
    </source>
</reference>
<evidence type="ECO:0000313" key="4">
    <source>
        <dbReference type="Proteomes" id="UP001474120"/>
    </source>
</evidence>
<accession>A0ABU9L4F3</accession>
<feature type="signal peptide" evidence="1">
    <location>
        <begin position="1"/>
        <end position="22"/>
    </location>
</feature>
<sequence length="194" mass="21591">MKKTILLFVGLTLASVAFFAQSRDTGTIEFIPFIGYSSSNLAGDYTEDFDARSAFNFGAIGDYYFSDRWSIRSGLAYNSMGASFLGSDLKLDYLNIPLNANWHFGGTRKWNLNFGFTPGFLMKAEIEGEDFKDFVESFQLALTYGIGYKIEITDRFSILVDYQGLYGMTNINSEGGDNNINYASSFNAGAVFAF</sequence>
<dbReference type="Pfam" id="PF13568">
    <property type="entry name" value="OMP_b-brl_2"/>
    <property type="match status" value="1"/>
</dbReference>
<gene>
    <name evidence="3" type="ORF">AABB81_15560</name>
</gene>
<keyword evidence="1" id="KW-0732">Signal</keyword>
<proteinExistence type="predicted"/>
<feature type="chain" id="PRO_5047457194" evidence="1">
    <location>
        <begin position="23"/>
        <end position="194"/>
    </location>
</feature>
<comment type="caution">
    <text evidence="3">The sequence shown here is derived from an EMBL/GenBank/DDBJ whole genome shotgun (WGS) entry which is preliminary data.</text>
</comment>
<keyword evidence="4" id="KW-1185">Reference proteome</keyword>
<dbReference type="Gene3D" id="2.40.160.20">
    <property type="match status" value="1"/>
</dbReference>
<dbReference type="RefSeq" id="WP_342161488.1">
    <property type="nucleotide sequence ID" value="NZ_JBCDNA010000003.1"/>
</dbReference>
<dbReference type="InterPro" id="IPR011250">
    <property type="entry name" value="OMP/PagP_B-barrel"/>
</dbReference>
<organism evidence="3 4">
    <name type="scientific">Lutimonas vermicola</name>
    <dbReference type="NCBI Taxonomy" id="414288"/>
    <lineage>
        <taxon>Bacteria</taxon>
        <taxon>Pseudomonadati</taxon>
        <taxon>Bacteroidota</taxon>
        <taxon>Flavobacteriia</taxon>
        <taxon>Flavobacteriales</taxon>
        <taxon>Flavobacteriaceae</taxon>
        <taxon>Lutimonas</taxon>
    </lineage>
</organism>
<feature type="domain" description="Outer membrane protein beta-barrel" evidence="2">
    <location>
        <begin position="19"/>
        <end position="171"/>
    </location>
</feature>
<name>A0ABU9L4F3_9FLAO</name>
<dbReference type="Proteomes" id="UP001474120">
    <property type="component" value="Unassembled WGS sequence"/>
</dbReference>
<protein>
    <submittedName>
        <fullName evidence="3">Porin family protein</fullName>
    </submittedName>
</protein>
<evidence type="ECO:0000313" key="3">
    <source>
        <dbReference type="EMBL" id="MEL4457324.1"/>
    </source>
</evidence>
<evidence type="ECO:0000259" key="2">
    <source>
        <dbReference type="Pfam" id="PF13568"/>
    </source>
</evidence>
<evidence type="ECO:0000256" key="1">
    <source>
        <dbReference type="SAM" id="SignalP"/>
    </source>
</evidence>
<dbReference type="SUPFAM" id="SSF56925">
    <property type="entry name" value="OMPA-like"/>
    <property type="match status" value="1"/>
</dbReference>
<dbReference type="InterPro" id="IPR025665">
    <property type="entry name" value="Beta-barrel_OMP_2"/>
</dbReference>
<dbReference type="EMBL" id="JBCDNA010000003">
    <property type="protein sequence ID" value="MEL4457324.1"/>
    <property type="molecule type" value="Genomic_DNA"/>
</dbReference>